<name>A0A2B7XPG9_9EURO</name>
<protein>
    <recommendedName>
        <fullName evidence="3">Aminoglycoside phosphotransferase domain-containing protein</fullName>
    </recommendedName>
</protein>
<proteinExistence type="predicted"/>
<reference evidence="1 2" key="1">
    <citation type="submission" date="2017-10" db="EMBL/GenBank/DDBJ databases">
        <title>Comparative genomics in systemic dimorphic fungi from Ajellomycetaceae.</title>
        <authorList>
            <person name="Munoz J.F."/>
            <person name="Mcewen J.G."/>
            <person name="Clay O.K."/>
            <person name="Cuomo C.A."/>
        </authorList>
    </citation>
    <scope>NUCLEOTIDE SEQUENCE [LARGE SCALE GENOMIC DNA]</scope>
    <source>
        <strain evidence="1 2">UAMH5409</strain>
    </source>
</reference>
<comment type="caution">
    <text evidence="1">The sequence shown here is derived from an EMBL/GenBank/DDBJ whole genome shotgun (WGS) entry which is preliminary data.</text>
</comment>
<evidence type="ECO:0000313" key="2">
    <source>
        <dbReference type="Proteomes" id="UP000223968"/>
    </source>
</evidence>
<sequence>MEWDHLAEEKGQELFASWLELLSQNSPSLPLQLAERHRPDHRATDASDFTTDAYNMCCIVTFEDGFRVVVRFPILGRSRFRTEKSRDEVAVMMFLSKEPQIPVPIVLGAVRWGCGPYVVTTFVEGTLLSRQLKDASPSQVTLERAYHEISAYWRSGIQIFRNMACEQKADDPQYK</sequence>
<dbReference type="EMBL" id="PDNB01000086">
    <property type="protein sequence ID" value="PGH10498.1"/>
    <property type="molecule type" value="Genomic_DNA"/>
</dbReference>
<dbReference type="OrthoDB" id="4205945at2759"/>
<accession>A0A2B7XPG9</accession>
<keyword evidence="2" id="KW-1185">Reference proteome</keyword>
<dbReference type="SUPFAM" id="SSF56112">
    <property type="entry name" value="Protein kinase-like (PK-like)"/>
    <property type="match status" value="1"/>
</dbReference>
<dbReference type="Proteomes" id="UP000223968">
    <property type="component" value="Unassembled WGS sequence"/>
</dbReference>
<dbReference type="InterPro" id="IPR011009">
    <property type="entry name" value="Kinase-like_dom_sf"/>
</dbReference>
<dbReference type="AlphaFoldDB" id="A0A2B7XPG9"/>
<evidence type="ECO:0000313" key="1">
    <source>
        <dbReference type="EMBL" id="PGH10498.1"/>
    </source>
</evidence>
<dbReference type="STRING" id="1447875.A0A2B7XPG9"/>
<gene>
    <name evidence="1" type="ORF">AJ79_05426</name>
</gene>
<evidence type="ECO:0008006" key="3">
    <source>
        <dbReference type="Google" id="ProtNLM"/>
    </source>
</evidence>
<organism evidence="1 2">
    <name type="scientific">Helicocarpus griseus UAMH5409</name>
    <dbReference type="NCBI Taxonomy" id="1447875"/>
    <lineage>
        <taxon>Eukaryota</taxon>
        <taxon>Fungi</taxon>
        <taxon>Dikarya</taxon>
        <taxon>Ascomycota</taxon>
        <taxon>Pezizomycotina</taxon>
        <taxon>Eurotiomycetes</taxon>
        <taxon>Eurotiomycetidae</taxon>
        <taxon>Onygenales</taxon>
        <taxon>Ajellomycetaceae</taxon>
        <taxon>Helicocarpus</taxon>
    </lineage>
</organism>